<sequence length="160" mass="17658">MNRIPEREPCLTSEPGTYIRNRFVLYVYPMPTTALVHMLAAEELLDHPTGIDPEPADQELIFDLNIAKLPPSTDVSALPMLPTPSDITATATQITYFLKLTLDKIANIAPAPMDESTPIQPTAMDSETTTTTNQMLMDIPKESTVDQSTSMDLFPQNPPL</sequence>
<dbReference type="WBParaSite" id="nRc.2.0.1.t18949-RA">
    <property type="protein sequence ID" value="nRc.2.0.1.t18949-RA"/>
    <property type="gene ID" value="nRc.2.0.1.g18949"/>
</dbReference>
<organism evidence="1 2">
    <name type="scientific">Romanomermis culicivorax</name>
    <name type="common">Nematode worm</name>
    <dbReference type="NCBI Taxonomy" id="13658"/>
    <lineage>
        <taxon>Eukaryota</taxon>
        <taxon>Metazoa</taxon>
        <taxon>Ecdysozoa</taxon>
        <taxon>Nematoda</taxon>
        <taxon>Enoplea</taxon>
        <taxon>Dorylaimia</taxon>
        <taxon>Mermithida</taxon>
        <taxon>Mermithoidea</taxon>
        <taxon>Mermithidae</taxon>
        <taxon>Romanomermis</taxon>
    </lineage>
</organism>
<proteinExistence type="predicted"/>
<reference evidence="2" key="1">
    <citation type="submission" date="2022-11" db="UniProtKB">
        <authorList>
            <consortium name="WormBaseParasite"/>
        </authorList>
    </citation>
    <scope>IDENTIFICATION</scope>
</reference>
<dbReference type="AlphaFoldDB" id="A0A915IYP6"/>
<dbReference type="Proteomes" id="UP000887565">
    <property type="component" value="Unplaced"/>
</dbReference>
<name>A0A915IYP6_ROMCU</name>
<protein>
    <submittedName>
        <fullName evidence="2">Uncharacterized protein</fullName>
    </submittedName>
</protein>
<evidence type="ECO:0000313" key="1">
    <source>
        <dbReference type="Proteomes" id="UP000887565"/>
    </source>
</evidence>
<accession>A0A915IYP6</accession>
<evidence type="ECO:0000313" key="2">
    <source>
        <dbReference type="WBParaSite" id="nRc.2.0.1.t18949-RA"/>
    </source>
</evidence>
<keyword evidence="1" id="KW-1185">Reference proteome</keyword>